<organism evidence="1 2">
    <name type="scientific">Mucuna pruriens</name>
    <name type="common">Velvet bean</name>
    <name type="synonym">Dolichos pruriens</name>
    <dbReference type="NCBI Taxonomy" id="157652"/>
    <lineage>
        <taxon>Eukaryota</taxon>
        <taxon>Viridiplantae</taxon>
        <taxon>Streptophyta</taxon>
        <taxon>Embryophyta</taxon>
        <taxon>Tracheophyta</taxon>
        <taxon>Spermatophyta</taxon>
        <taxon>Magnoliopsida</taxon>
        <taxon>eudicotyledons</taxon>
        <taxon>Gunneridae</taxon>
        <taxon>Pentapetalae</taxon>
        <taxon>rosids</taxon>
        <taxon>fabids</taxon>
        <taxon>Fabales</taxon>
        <taxon>Fabaceae</taxon>
        <taxon>Papilionoideae</taxon>
        <taxon>50 kb inversion clade</taxon>
        <taxon>NPAAA clade</taxon>
        <taxon>indigoferoid/millettioid clade</taxon>
        <taxon>Phaseoleae</taxon>
        <taxon>Mucuna</taxon>
    </lineage>
</organism>
<reference evidence="1" key="1">
    <citation type="submission" date="2018-05" db="EMBL/GenBank/DDBJ databases">
        <title>Draft genome of Mucuna pruriens seed.</title>
        <authorList>
            <person name="Nnadi N.E."/>
            <person name="Vos R."/>
            <person name="Hasami M.H."/>
            <person name="Devisetty U.K."/>
            <person name="Aguiy J.C."/>
        </authorList>
    </citation>
    <scope>NUCLEOTIDE SEQUENCE [LARGE SCALE GENOMIC DNA]</scope>
    <source>
        <strain evidence="1">JCA_2017</strain>
    </source>
</reference>
<protein>
    <submittedName>
        <fullName evidence="1">Mitochondrial protein</fullName>
    </submittedName>
</protein>
<dbReference type="PANTHER" id="PTHR11439">
    <property type="entry name" value="GAG-POL-RELATED RETROTRANSPOSON"/>
    <property type="match status" value="1"/>
</dbReference>
<comment type="caution">
    <text evidence="1">The sequence shown here is derived from an EMBL/GenBank/DDBJ whole genome shotgun (WGS) entry which is preliminary data.</text>
</comment>
<keyword evidence="2" id="KW-1185">Reference proteome</keyword>
<dbReference type="OrthoDB" id="1405247at2759"/>
<dbReference type="Proteomes" id="UP000257109">
    <property type="component" value="Unassembled WGS sequence"/>
</dbReference>
<accession>A0A371EYI9</accession>
<evidence type="ECO:0000313" key="1">
    <source>
        <dbReference type="EMBL" id="RDX71074.1"/>
    </source>
</evidence>
<dbReference type="PANTHER" id="PTHR11439:SF442">
    <property type="entry name" value="CYSTEINE-RICH RLK (RECEPTOR-LIKE PROTEIN KINASE) 8"/>
    <property type="match status" value="1"/>
</dbReference>
<dbReference type="STRING" id="157652.A0A371EYI9"/>
<gene>
    <name evidence="1" type="ORF">CR513_49615</name>
</gene>
<proteinExistence type="predicted"/>
<dbReference type="AlphaFoldDB" id="A0A371EYI9"/>
<evidence type="ECO:0000313" key="2">
    <source>
        <dbReference type="Proteomes" id="UP000257109"/>
    </source>
</evidence>
<sequence>MSMMGELKFFLGLQIKQVVDMIYILRRNMSRNYLMSHILATLQVLFDKRNTTKNELSLLKKFNCEDCKTMSIPMHPTSILSVDESDKKVDQTSYKYMIGSILYLTTSMLDIMFGVCLCARFQVYPRESYLTIVKHIFRYLKGTTNLGLYYKRYEQYMLKGCNDAHFVGDRIERKSTSGGCHFIGPNLVS</sequence>
<feature type="non-terminal residue" evidence="1">
    <location>
        <position position="1"/>
    </location>
</feature>
<name>A0A371EYI9_MUCPR</name>
<dbReference type="EMBL" id="QJKJ01011474">
    <property type="protein sequence ID" value="RDX71074.1"/>
    <property type="molecule type" value="Genomic_DNA"/>
</dbReference>